<dbReference type="InterPro" id="IPR036322">
    <property type="entry name" value="WD40_repeat_dom_sf"/>
</dbReference>
<dbReference type="PANTHER" id="PTHR10039:SF16">
    <property type="entry name" value="GPI INOSITOL-DEACYLASE"/>
    <property type="match status" value="1"/>
</dbReference>
<dbReference type="Pfam" id="PF22939">
    <property type="entry name" value="WHD_GPIID"/>
    <property type="match status" value="1"/>
</dbReference>
<sequence length="1382" mass="153882">MKYEELGGQRLGEVPIIFAVHSMGGLVFKKAFIHGLLNNDFRDMMAMVKSVLFLATPHRGADLAETLNKVLTSSIFGHSPKDYVSELARRSPTINELNESFRHHASKLQVFSFYETLSTAIGPVSAMILDRDSAVLGYPGEMPQPLIANHHEVCKFKGVDDPNYAAVVGALRSAISAAIAQTPDTGVEEDLKAVKEALGVSGPPEDDMALARSVRKEGTCEYFLNSREFLTWRNLEHSGLLWAHAHPGNGKSTLSAYTVDRLLEQGVVCAYYFFKFDQRDKISVSGMLRSLALQMALALPNTCHELAKLARTNVNFLRADTSSLWKSLFLSTIANSRIDKEVFWVIDGLDESESSRKVIELLSEIGVFAVNIRVLVFSRPHPTISQAMLRARKKIVITDVDISNNQEDIRMAVLEDIEYLPSDDDFKKETTEEITRRSQGNFLWASLVAGQVAHCHRQEQVRKILETTPDGMDNLYDRMLLTVSSLESPEDQSLARILLSWAMYARMPLTVEELSEIYRRELASLIELKHTVYHVCGQFVMIDTNNRVTLVHQSAHEYLRKQKDLPFSLDSKQTHEDLLGKCLVTLCDKDLRRKMASFKIPQFLQYAATSWAFHLEHCSNQSDRILNGLVHFFSGTFVLSWIQYLAMGGHLAGLPVASRKLMAYIAKVRKWDSNRPPMLHRLSDLALLESWSVDLLKITAKFGRKLSDDPSLIFKCIPALSPSSSAINQKFGASSSTTLSVAGVTNEEWDDCLVRVPGSGGKALRLASSPRFLAIAAETPRGTFSLWDTSLYRERQTFDIKQRITDVIFSSSGSLVACCGANRTCVWRVDSNTVVAEAKNPFRERAVGLKFDDHHSLYMITDIRHVYSLSIHDSETPTTWVKLNSDLLAEKDLPPGVWLGTPQSVSFNSDCTAIAIVYRSFAPTVWAVDPPRVVARLRKLSSSSTGLSETYTGGEARVVWHPADTQVLGIHGDVFKWTPSDDIYEAVNGDTGSIPNAIECSPNGLVFITGDAEGTIRIYEVSSMALIYKLSSEDGISRISFSSDSLRFYDLRGPHCNVWEPNCLARLADASTEKFNDEASVTDSFWSDTDDTRSTSISFPASESHTQSKPRVMALAHTTDNKLMAFSNTDGSMELFELRNNKNYELEKSLFGIFEKLEWSPQSRYLAQSQSYGAVTVLKVYTAPGSGADIKADKVYHEDKSPDTRGNTRQILFAPTEELLLVYGEFETQVIRTASSKVEATCRTPSNEIAIWANHPSSPEHLIYLTINTATVYDWSLQQHHTMLIPIPASYQGHDSITVDEILPSYCRGKLLVRTTANEKSRCRPGFVVIATDDITIRSDTDTASPKQIDAVHVAQSVRDAIEYPVGLLHDGLGIGTDGRGT</sequence>
<dbReference type="Gene3D" id="3.40.50.1820">
    <property type="entry name" value="alpha/beta hydrolase"/>
    <property type="match status" value="1"/>
</dbReference>
<evidence type="ECO:0000259" key="3">
    <source>
        <dbReference type="Pfam" id="PF24883"/>
    </source>
</evidence>
<feature type="domain" description="Nephrocystin 3-like N-terminal" evidence="3">
    <location>
        <begin position="218"/>
        <end position="379"/>
    </location>
</feature>
<dbReference type="InterPro" id="IPR015943">
    <property type="entry name" value="WD40/YVTN_repeat-like_dom_sf"/>
</dbReference>
<dbReference type="InterPro" id="IPR027417">
    <property type="entry name" value="P-loop_NTPase"/>
</dbReference>
<dbReference type="PANTHER" id="PTHR10039">
    <property type="entry name" value="AMELOGENIN"/>
    <property type="match status" value="1"/>
</dbReference>
<organism evidence="4 5">
    <name type="scientific">Apiospora rasikravindrae</name>
    <dbReference type="NCBI Taxonomy" id="990691"/>
    <lineage>
        <taxon>Eukaryota</taxon>
        <taxon>Fungi</taxon>
        <taxon>Dikarya</taxon>
        <taxon>Ascomycota</taxon>
        <taxon>Pezizomycotina</taxon>
        <taxon>Sordariomycetes</taxon>
        <taxon>Xylariomycetidae</taxon>
        <taxon>Amphisphaeriales</taxon>
        <taxon>Apiosporaceae</taxon>
        <taxon>Apiospora</taxon>
    </lineage>
</organism>
<dbReference type="Proteomes" id="UP001444661">
    <property type="component" value="Unassembled WGS sequence"/>
</dbReference>
<dbReference type="InterPro" id="IPR056884">
    <property type="entry name" value="NPHP3-like_N"/>
</dbReference>
<evidence type="ECO:0000313" key="4">
    <source>
        <dbReference type="EMBL" id="KAK8036164.1"/>
    </source>
</evidence>
<dbReference type="SUPFAM" id="SSF53474">
    <property type="entry name" value="alpha/beta-Hydrolases"/>
    <property type="match status" value="1"/>
</dbReference>
<evidence type="ECO:0000313" key="5">
    <source>
        <dbReference type="Proteomes" id="UP001444661"/>
    </source>
</evidence>
<evidence type="ECO:0000256" key="1">
    <source>
        <dbReference type="ARBA" id="ARBA00022737"/>
    </source>
</evidence>
<proteinExistence type="predicted"/>
<dbReference type="SUPFAM" id="SSF50978">
    <property type="entry name" value="WD40 repeat-like"/>
    <property type="match status" value="1"/>
</dbReference>
<dbReference type="Pfam" id="PF24883">
    <property type="entry name" value="NPHP3_N"/>
    <property type="match status" value="1"/>
</dbReference>
<dbReference type="Gene3D" id="2.130.10.10">
    <property type="entry name" value="YVTN repeat-like/Quinoprotein amine dehydrogenase"/>
    <property type="match status" value="3"/>
</dbReference>
<comment type="caution">
    <text evidence="4">The sequence shown here is derived from an EMBL/GenBank/DDBJ whole genome shotgun (WGS) entry which is preliminary data.</text>
</comment>
<protein>
    <submittedName>
        <fullName evidence="4">Uncharacterized protein</fullName>
    </submittedName>
</protein>
<keyword evidence="1" id="KW-0677">Repeat</keyword>
<dbReference type="InterPro" id="IPR029058">
    <property type="entry name" value="AB_hydrolase_fold"/>
</dbReference>
<dbReference type="SUPFAM" id="SSF52540">
    <property type="entry name" value="P-loop containing nucleoside triphosphate hydrolases"/>
    <property type="match status" value="1"/>
</dbReference>
<feature type="domain" description="GPI inositol-deacylase winged helix" evidence="2">
    <location>
        <begin position="492"/>
        <end position="562"/>
    </location>
</feature>
<dbReference type="SMART" id="SM00320">
    <property type="entry name" value="WD40"/>
    <property type="match status" value="3"/>
</dbReference>
<dbReference type="InterPro" id="IPR054471">
    <property type="entry name" value="GPIID_WHD"/>
</dbReference>
<dbReference type="InterPro" id="IPR001680">
    <property type="entry name" value="WD40_rpt"/>
</dbReference>
<accession>A0ABR1SPA7</accession>
<name>A0ABR1SPA7_9PEZI</name>
<dbReference type="EMBL" id="JAQQWK010000008">
    <property type="protein sequence ID" value="KAK8036164.1"/>
    <property type="molecule type" value="Genomic_DNA"/>
</dbReference>
<gene>
    <name evidence="4" type="ORF">PG993_008778</name>
</gene>
<reference evidence="4 5" key="1">
    <citation type="submission" date="2023-01" db="EMBL/GenBank/DDBJ databases">
        <title>Analysis of 21 Apiospora genomes using comparative genomics revels a genus with tremendous synthesis potential of carbohydrate active enzymes and secondary metabolites.</title>
        <authorList>
            <person name="Sorensen T."/>
        </authorList>
    </citation>
    <scope>NUCLEOTIDE SEQUENCE [LARGE SCALE GENOMIC DNA]</scope>
    <source>
        <strain evidence="4 5">CBS 33761</strain>
    </source>
</reference>
<evidence type="ECO:0000259" key="2">
    <source>
        <dbReference type="Pfam" id="PF22939"/>
    </source>
</evidence>
<keyword evidence="5" id="KW-1185">Reference proteome</keyword>